<feature type="binding site" evidence="10">
    <location>
        <begin position="1023"/>
        <end position="1028"/>
    </location>
    <ligand>
        <name>thiamine diphosphate</name>
        <dbReference type="ChEBI" id="CHEBI:58937"/>
    </ligand>
</feature>
<feature type="binding site" evidence="10">
    <location>
        <position position="30"/>
    </location>
    <ligand>
        <name>pyruvate</name>
        <dbReference type="ChEBI" id="CHEBI:15361"/>
    </ligand>
</feature>
<feature type="binding site" evidence="12">
    <location>
        <position position="819"/>
    </location>
    <ligand>
        <name>[4Fe-4S] cluster</name>
        <dbReference type="ChEBI" id="CHEBI:49883"/>
        <label>3</label>
    </ligand>
</feature>
<keyword evidence="2 9" id="KW-0813">Transport</keyword>
<dbReference type="GeneID" id="98657436"/>
<feature type="binding site" evidence="12">
    <location>
        <position position="697"/>
    </location>
    <ligand>
        <name>[4Fe-4S] cluster</name>
        <dbReference type="ChEBI" id="CHEBI:49883"/>
        <label>1</label>
    </ligand>
</feature>
<keyword evidence="5 9" id="KW-0249">Electron transport</keyword>
<feature type="binding site" evidence="10">
    <location>
        <position position="113"/>
    </location>
    <ligand>
        <name>pyruvate</name>
        <dbReference type="ChEBI" id="CHEBI:15361"/>
    </ligand>
</feature>
<feature type="domain" description="4Fe-4S ferredoxin-type" evidence="13">
    <location>
        <begin position="688"/>
        <end position="717"/>
    </location>
</feature>
<organism evidence="14 15">
    <name type="scientific">Ellagibacter isourolithinifaciens</name>
    <dbReference type="NCBI Taxonomy" id="2137581"/>
    <lineage>
        <taxon>Bacteria</taxon>
        <taxon>Bacillati</taxon>
        <taxon>Actinomycetota</taxon>
        <taxon>Coriobacteriia</taxon>
        <taxon>Eggerthellales</taxon>
        <taxon>Eggerthellaceae</taxon>
        <taxon>Ellagibacter</taxon>
    </lineage>
</organism>
<protein>
    <submittedName>
        <fullName evidence="14">Pyruvate:ferredoxin (Flavodoxin) oxidoreductase</fullName>
    </submittedName>
</protein>
<dbReference type="GO" id="GO:0005506">
    <property type="term" value="F:iron ion binding"/>
    <property type="evidence" value="ECO:0007669"/>
    <property type="project" value="InterPro"/>
</dbReference>
<dbReference type="Gene3D" id="3.40.50.920">
    <property type="match status" value="1"/>
</dbReference>
<keyword evidence="4 12" id="KW-0479">Metal-binding</keyword>
<feature type="site" description="Important for catalytic activity" evidence="11">
    <location>
        <position position="30"/>
    </location>
</feature>
<dbReference type="SUPFAM" id="SSF53323">
    <property type="entry name" value="Pyruvate-ferredoxin oxidoreductase, PFOR, domain III"/>
    <property type="match status" value="1"/>
</dbReference>
<dbReference type="SUPFAM" id="SSF52518">
    <property type="entry name" value="Thiamin diphosphate-binding fold (THDP-binding)"/>
    <property type="match status" value="2"/>
</dbReference>
<accession>A0A6N6NT46</accession>
<feature type="binding site" evidence="10">
    <location>
        <position position="847"/>
    </location>
    <ligand>
        <name>thiamine diphosphate</name>
        <dbReference type="ChEBI" id="CHEBI:58937"/>
    </ligand>
</feature>
<dbReference type="Pfam" id="PF12838">
    <property type="entry name" value="Fer4_7"/>
    <property type="match status" value="1"/>
</dbReference>
<evidence type="ECO:0000256" key="6">
    <source>
        <dbReference type="ARBA" id="ARBA00023002"/>
    </source>
</evidence>
<dbReference type="Gene3D" id="4.10.780.10">
    <property type="entry name" value="Pyruvate-flavodoxin oxidoreductase, EKR domain"/>
    <property type="match status" value="1"/>
</dbReference>
<keyword evidence="15" id="KW-1185">Reference proteome</keyword>
<dbReference type="OrthoDB" id="9794954at2"/>
<dbReference type="GO" id="GO:0006979">
    <property type="term" value="P:response to oxidative stress"/>
    <property type="evidence" value="ECO:0007669"/>
    <property type="project" value="TreeGrafter"/>
</dbReference>
<feature type="binding site" evidence="10">
    <location>
        <begin position="994"/>
        <end position="997"/>
    </location>
    <ligand>
        <name>thiamine diphosphate</name>
        <dbReference type="ChEBI" id="CHEBI:58937"/>
    </ligand>
</feature>
<dbReference type="Pfam" id="PF01558">
    <property type="entry name" value="POR"/>
    <property type="match status" value="1"/>
</dbReference>
<proteinExistence type="inferred from homology"/>
<dbReference type="AlphaFoldDB" id="A0A6N6NT46"/>
<dbReference type="CDD" id="cd07034">
    <property type="entry name" value="TPP_PYR_PFOR_IOR-alpha_like"/>
    <property type="match status" value="1"/>
</dbReference>
<reference evidence="14 15" key="1">
    <citation type="submission" date="2019-09" db="EMBL/GenBank/DDBJ databases">
        <title>Whole genome shotgun sequencing (WGS) of Ellagibacter isourolithinifaciens DSM 104140(T) and Adlercreutzia muris DSM 29508(T).</title>
        <authorList>
            <person name="Stoll D.A."/>
            <person name="Danylec N."/>
            <person name="Huch M."/>
        </authorList>
    </citation>
    <scope>NUCLEOTIDE SEQUENCE [LARGE SCALE GENOMIC DNA]</scope>
    <source>
        <strain evidence="14 15">DSM 104140</strain>
    </source>
</reference>
<evidence type="ECO:0000313" key="14">
    <source>
        <dbReference type="EMBL" id="KAB1641548.1"/>
    </source>
</evidence>
<feature type="binding site" evidence="10">
    <location>
        <position position="824"/>
    </location>
    <ligand>
        <name>thiamine diphosphate</name>
        <dbReference type="ChEBI" id="CHEBI:58937"/>
    </ligand>
</feature>
<dbReference type="InterPro" id="IPR029061">
    <property type="entry name" value="THDP-binding"/>
</dbReference>
<dbReference type="InterPro" id="IPR019456">
    <property type="entry name" value="Pyrv-flavodox_OxRtase_EKR"/>
</dbReference>
<dbReference type="FunFam" id="3.40.50.970:FF:000041">
    <property type="entry name" value="Pyruvate:ferredoxin (Flavodoxin) oxidoreductase"/>
    <property type="match status" value="1"/>
</dbReference>
<comment type="caution">
    <text evidence="14">The sequence shown here is derived from an EMBL/GenBank/DDBJ whole genome shotgun (WGS) entry which is preliminary data.</text>
</comment>
<dbReference type="GO" id="GO:0051539">
    <property type="term" value="F:4 iron, 4 sulfur cluster binding"/>
    <property type="evidence" value="ECO:0007669"/>
    <property type="project" value="UniProtKB-KW"/>
</dbReference>
<name>A0A6N6NT46_9ACTN</name>
<feature type="site" description="Important for catalytic activity" evidence="11">
    <location>
        <position position="113"/>
    </location>
</feature>
<keyword evidence="14" id="KW-0670">Pyruvate</keyword>
<dbReference type="InterPro" id="IPR002880">
    <property type="entry name" value="Pyrv_Fd/Flavodoxin_OxRdtase_N"/>
</dbReference>
<feature type="binding site" evidence="12">
    <location>
        <position position="847"/>
    </location>
    <ligand>
        <name>[4Fe-4S] cluster</name>
        <dbReference type="ChEBI" id="CHEBI:49883"/>
        <label>3</label>
    </ligand>
</feature>
<feature type="binding site" evidence="12">
    <location>
        <position position="1103"/>
    </location>
    <ligand>
        <name>[4Fe-4S] cluster</name>
        <dbReference type="ChEBI" id="CHEBI:49883"/>
        <label>3</label>
    </ligand>
</feature>
<keyword evidence="6 9" id="KW-0560">Oxidoreductase</keyword>
<evidence type="ECO:0000256" key="2">
    <source>
        <dbReference type="ARBA" id="ARBA00022448"/>
    </source>
</evidence>
<comment type="similarity">
    <text evidence="1 9">Belongs to the pyruvate:ferredoxin/flavodoxin oxidoreductase family.</text>
</comment>
<dbReference type="RefSeq" id="WP_158049038.1">
    <property type="nucleotide sequence ID" value="NZ_WAJR01000005.1"/>
</dbReference>
<dbReference type="SUPFAM" id="SSF54862">
    <property type="entry name" value="4Fe-4S ferredoxins"/>
    <property type="match status" value="1"/>
</dbReference>
<feature type="binding site" evidence="12">
    <location>
        <position position="755"/>
    </location>
    <ligand>
        <name>[4Fe-4S] cluster</name>
        <dbReference type="ChEBI" id="CHEBI:49883"/>
        <label>2</label>
    </ligand>
</feature>
<feature type="binding site" evidence="12">
    <location>
        <position position="765"/>
    </location>
    <ligand>
        <name>[4Fe-4S] cluster</name>
        <dbReference type="ChEBI" id="CHEBI:49883"/>
        <label>1</label>
    </ligand>
</feature>
<dbReference type="Pfam" id="PF01855">
    <property type="entry name" value="POR_N"/>
    <property type="match status" value="1"/>
</dbReference>
<dbReference type="InterPro" id="IPR002869">
    <property type="entry name" value="Pyrv_flavodox_OxRed_cen"/>
</dbReference>
<dbReference type="PANTHER" id="PTHR32154:SF0">
    <property type="entry name" value="PYRUVATE-FLAVODOXIN OXIDOREDUCTASE-RELATED"/>
    <property type="match status" value="1"/>
</dbReference>
<evidence type="ECO:0000256" key="11">
    <source>
        <dbReference type="PIRSR" id="PIRSR000159-2"/>
    </source>
</evidence>
<evidence type="ECO:0000259" key="13">
    <source>
        <dbReference type="PROSITE" id="PS51379"/>
    </source>
</evidence>
<feature type="binding site" evidence="10">
    <location>
        <position position="63"/>
    </location>
    <ligand>
        <name>thiamine diphosphate</name>
        <dbReference type="ChEBI" id="CHEBI:58937"/>
    </ligand>
</feature>
<keyword evidence="3 12" id="KW-0004">4Fe-4S</keyword>
<dbReference type="InterPro" id="IPR017896">
    <property type="entry name" value="4Fe4S_Fe-S-bd"/>
</dbReference>
<evidence type="ECO:0000256" key="5">
    <source>
        <dbReference type="ARBA" id="ARBA00022982"/>
    </source>
</evidence>
<evidence type="ECO:0000256" key="4">
    <source>
        <dbReference type="ARBA" id="ARBA00022723"/>
    </source>
</evidence>
<dbReference type="Pfam" id="PF02775">
    <property type="entry name" value="TPP_enzyme_C"/>
    <property type="match status" value="1"/>
</dbReference>
<dbReference type="InterPro" id="IPR050722">
    <property type="entry name" value="Pyruvate:ferred/Flavod_OxRd"/>
</dbReference>
<keyword evidence="8 12" id="KW-0411">Iron-sulfur</keyword>
<dbReference type="Gene3D" id="3.40.50.970">
    <property type="match status" value="2"/>
</dbReference>
<feature type="site" description="Important for catalytic activity" evidence="11">
    <location>
        <position position="63"/>
    </location>
</feature>
<dbReference type="InterPro" id="IPR011766">
    <property type="entry name" value="TPP_enzyme_TPP-bd"/>
</dbReference>
<dbReference type="GO" id="GO:0030976">
    <property type="term" value="F:thiamine pyrophosphate binding"/>
    <property type="evidence" value="ECO:0007669"/>
    <property type="project" value="InterPro"/>
</dbReference>
<dbReference type="GO" id="GO:0000287">
    <property type="term" value="F:magnesium ion binding"/>
    <property type="evidence" value="ECO:0007669"/>
    <property type="project" value="UniProtKB-ARBA"/>
</dbReference>
<evidence type="ECO:0000256" key="9">
    <source>
        <dbReference type="PIRNR" id="PIRNR000159"/>
    </source>
</evidence>
<sequence length="1198" mass="129610">MSNYVTVDGNEAAAHVAYDFTEVAAIYPITPSSPMAEHTDRWSAQGRLNMFGQRVQLTEMQSEAGAIGAIHGVLQAGGLGTSFTSSQGLMLMVPVLYRIAGERLPGVLHVASRTVGTHAMSIFGDHSDVMACRDTGFAQLSSGSVQEAADMAAVAHLAAVKGSVPFMHFFDGFRTSHELSRIDMPDTKELTALMDTEALERFRARALNPEHPMLRATVQNGDVYFQVREANNTAYDELADVVEGVMAQVAGVTGREHHVFDYYGAPDATDVVVAMGSVSGTAQEACDYLNAKAQATGENTRYGFLQVHLYRPFSAKHFLGALPESVERIAVLDRCKCMGSAGEPLYLDVSSVIANSEHAGKVTVIGGRYGLSSKDTDTAQIVAVFRNLASSEPKRGFTIGINDDVTNLSLPVQPLDDFKDVDTYSCKFWGLGGDGTVGANHNTIRILGDCADLFAQAYFEYDSKKSFGVTKSHLRLSKKPIRSTYYVKRADFVACHNQSYVRQYDMVREVKPGGTFLLNTGWTAEELDTNLPGAMKRYIASNGIRLFTVDAVEIAHRVGLGSHINTVLQAAFFKISGLMPVEEALDYMKDAARKSYARKGDAVVASNVAAIEEGAQRCVEVAVPASWANAELDELDGDEGLPAVVANILRPVNAQKGDELPVSAFAGYEDGVIDMGLTAFEKRGIAVTTPMWRADACIQCNRCAFVCPHAAIRPYLVSEEEAAAAPAGFETVTLKGGKNLPEGMRYTLQVSHLDCTSCGSCADVCPSDALSMEPAKFTAESRTLWEYGLGLAEKGSVFDPYSVKGSQFKQPLLEFSAACAGCGETPYAKLLTQLFGDRVYWANATGCSQAWGAPFPGIPYTTNKRGFGPAWTNSLFENNAELSLGLYLGSTQQRAAEKSRVEKLVQVLACGLENLKEGKGDSLDPAVMGQVKDACECYLAAFDDFDASRAASDTLVAAIEASMDSLTNSAKKVCEGVLKFKDQLAKKTFWMFGGDGWAYDIGFGGLDHVVASGANVNVLVVDTEVYSNTGGQSSKATPAGAVAQFAASGKKTGKKDLGAILMSYGNVYVAQVAMGANYNQLVKALKEAEEYDGPSVIIAYAPCTSHGLKCGMHDVQGEMKRAVESGYWALYRYDPRKERPMTLDSKAPTMDYLEFVAGENRYASLTKTFPEEAERLFERGKEDALRRFDRYRRMTQDN</sequence>
<dbReference type="GO" id="GO:0016903">
    <property type="term" value="F:oxidoreductase activity, acting on the aldehyde or oxo group of donors"/>
    <property type="evidence" value="ECO:0007669"/>
    <property type="project" value="InterPro"/>
</dbReference>
<dbReference type="SMART" id="SM00890">
    <property type="entry name" value="EKR"/>
    <property type="match status" value="1"/>
</dbReference>
<gene>
    <name evidence="14" type="primary">nifJ</name>
    <name evidence="14" type="ORF">F8C90_03335</name>
</gene>
<dbReference type="Pfam" id="PF10371">
    <property type="entry name" value="EKR"/>
    <property type="match status" value="1"/>
</dbReference>
<dbReference type="FunFam" id="3.40.50.920:FF:000007">
    <property type="entry name" value="Pyruvate:ferredoxin (Flavodoxin) oxidoreductase"/>
    <property type="match status" value="1"/>
</dbReference>
<evidence type="ECO:0000256" key="3">
    <source>
        <dbReference type="ARBA" id="ARBA00022485"/>
    </source>
</evidence>
<dbReference type="InterPro" id="IPR017900">
    <property type="entry name" value="4Fe4S_Fe_S_CS"/>
</dbReference>
<comment type="cofactor">
    <cofactor evidence="12">
        <name>[4Fe-4S] cluster</name>
        <dbReference type="ChEBI" id="CHEBI:49883"/>
    </cofactor>
    <text evidence="12">Binds 3 [4Fe-4S] clusters per subunit.</text>
</comment>
<dbReference type="FunFam" id="3.40.50.970:FF:000012">
    <property type="entry name" value="Pyruvate:ferredoxin (Flavodoxin) oxidoreductase"/>
    <property type="match status" value="1"/>
</dbReference>
<evidence type="ECO:0000256" key="8">
    <source>
        <dbReference type="ARBA" id="ARBA00023014"/>
    </source>
</evidence>
<feature type="domain" description="4Fe-4S ferredoxin-type" evidence="13">
    <location>
        <begin position="746"/>
        <end position="775"/>
    </location>
</feature>
<feature type="binding site" evidence="12">
    <location>
        <position position="761"/>
    </location>
    <ligand>
        <name>[4Fe-4S] cluster</name>
        <dbReference type="ChEBI" id="CHEBI:49883"/>
        <label>2</label>
    </ligand>
</feature>
<dbReference type="InterPro" id="IPR037112">
    <property type="entry name" value="Pyrv-flavodox_OxR_EKR_sf"/>
</dbReference>
<dbReference type="PIRSF" id="PIRSF000159">
    <property type="entry name" value="NifJ"/>
    <property type="match status" value="1"/>
</dbReference>
<feature type="binding site" evidence="12">
    <location>
        <position position="703"/>
    </location>
    <ligand>
        <name>[4Fe-4S] cluster</name>
        <dbReference type="ChEBI" id="CHEBI:49883"/>
        <label>1</label>
    </ligand>
</feature>
<dbReference type="Proteomes" id="UP000468668">
    <property type="component" value="Unassembled WGS sequence"/>
</dbReference>
<dbReference type="Pfam" id="PF17147">
    <property type="entry name" value="PFOR_II"/>
    <property type="match status" value="1"/>
</dbReference>
<feature type="binding site" evidence="12">
    <location>
        <position position="822"/>
    </location>
    <ligand>
        <name>[4Fe-4S] cluster</name>
        <dbReference type="ChEBI" id="CHEBI:49883"/>
        <label>3</label>
    </ligand>
</feature>
<dbReference type="PROSITE" id="PS00198">
    <property type="entry name" value="4FE4S_FER_1"/>
    <property type="match status" value="1"/>
</dbReference>
<dbReference type="InterPro" id="IPR019752">
    <property type="entry name" value="Pyrv/ketoisovalerate_OxRed_cat"/>
</dbReference>
<dbReference type="InterPro" id="IPR033412">
    <property type="entry name" value="PFOR_II"/>
</dbReference>
<evidence type="ECO:0000256" key="10">
    <source>
        <dbReference type="PIRSR" id="PIRSR000159-1"/>
    </source>
</evidence>
<evidence type="ECO:0000256" key="7">
    <source>
        <dbReference type="ARBA" id="ARBA00023004"/>
    </source>
</evidence>
<dbReference type="PANTHER" id="PTHR32154">
    <property type="entry name" value="PYRUVATE-FLAVODOXIN OXIDOREDUCTASE-RELATED"/>
    <property type="match status" value="1"/>
</dbReference>
<dbReference type="Gene3D" id="3.30.70.20">
    <property type="match status" value="1"/>
</dbReference>
<evidence type="ECO:0000256" key="1">
    <source>
        <dbReference type="ARBA" id="ARBA00009032"/>
    </source>
</evidence>
<feature type="binding site" evidence="12">
    <location>
        <position position="758"/>
    </location>
    <ligand>
        <name>[4Fe-4S] cluster</name>
        <dbReference type="ChEBI" id="CHEBI:49883"/>
        <label>2</label>
    </ligand>
</feature>
<feature type="binding site" evidence="12">
    <location>
        <position position="700"/>
    </location>
    <ligand>
        <name>[4Fe-4S] cluster</name>
        <dbReference type="ChEBI" id="CHEBI:49883"/>
        <label>1</label>
    </ligand>
</feature>
<evidence type="ECO:0000256" key="12">
    <source>
        <dbReference type="PIRSR" id="PIRSR000159-50"/>
    </source>
</evidence>
<dbReference type="EMBL" id="WAJR01000005">
    <property type="protein sequence ID" value="KAB1641548.1"/>
    <property type="molecule type" value="Genomic_DNA"/>
</dbReference>
<keyword evidence="7 12" id="KW-0408">Iron</keyword>
<dbReference type="GO" id="GO:0022900">
    <property type="term" value="P:electron transport chain"/>
    <property type="evidence" value="ECO:0007669"/>
    <property type="project" value="InterPro"/>
</dbReference>
<dbReference type="SUPFAM" id="SSF52922">
    <property type="entry name" value="TK C-terminal domain-like"/>
    <property type="match status" value="1"/>
</dbReference>
<dbReference type="Gene3D" id="3.40.920.10">
    <property type="entry name" value="Pyruvate-ferredoxin oxidoreductase, PFOR, domain III"/>
    <property type="match status" value="1"/>
</dbReference>
<feature type="site" description="Important for catalytic activity" evidence="11">
    <location>
        <position position="1028"/>
    </location>
</feature>
<dbReference type="FunFam" id="3.40.920.10:FF:000001">
    <property type="entry name" value="Pyruvate:ferredoxin (Flavodoxin) oxidoreductase"/>
    <property type="match status" value="1"/>
</dbReference>
<dbReference type="CDD" id="cd03377">
    <property type="entry name" value="TPP_PFOR_PNO"/>
    <property type="match status" value="1"/>
</dbReference>
<dbReference type="NCBIfam" id="TIGR02176">
    <property type="entry name" value="pyruv_ox_red"/>
    <property type="match status" value="1"/>
</dbReference>
<dbReference type="PROSITE" id="PS51379">
    <property type="entry name" value="4FE4S_FER_2"/>
    <property type="match status" value="2"/>
</dbReference>
<dbReference type="InterPro" id="IPR009014">
    <property type="entry name" value="Transketo_C/PFOR_II"/>
</dbReference>
<dbReference type="InterPro" id="IPR011895">
    <property type="entry name" value="Pyrv_flavodox_OxRed"/>
</dbReference>
<feature type="binding site" evidence="12">
    <location>
        <position position="707"/>
    </location>
    <ligand>
        <name>[4Fe-4S] cluster</name>
        <dbReference type="ChEBI" id="CHEBI:49883"/>
        <label>2</label>
    </ligand>
</feature>
<evidence type="ECO:0000313" key="15">
    <source>
        <dbReference type="Proteomes" id="UP000468668"/>
    </source>
</evidence>